<accession>A0A553MM76</accession>
<feature type="compositionally biased region" description="Basic and acidic residues" evidence="1">
    <location>
        <begin position="734"/>
        <end position="744"/>
    </location>
</feature>
<feature type="region of interest" description="Disordered" evidence="1">
    <location>
        <begin position="652"/>
        <end position="766"/>
    </location>
</feature>
<proteinExistence type="predicted"/>
<feature type="compositionally biased region" description="Basic and acidic residues" evidence="1">
    <location>
        <begin position="164"/>
        <end position="173"/>
    </location>
</feature>
<feature type="compositionally biased region" description="Polar residues" evidence="1">
    <location>
        <begin position="223"/>
        <end position="236"/>
    </location>
</feature>
<dbReference type="PANTHER" id="PTHR33480:SF5">
    <property type="entry name" value="SI:DKEY-51D8.9"/>
    <property type="match status" value="1"/>
</dbReference>
<dbReference type="EMBL" id="SRMA01027351">
    <property type="protein sequence ID" value="TRY54287.1"/>
    <property type="molecule type" value="Genomic_DNA"/>
</dbReference>
<feature type="compositionally biased region" description="Basic and acidic residues" evidence="1">
    <location>
        <begin position="755"/>
        <end position="766"/>
    </location>
</feature>
<name>A0A553MM76_9TELE</name>
<organism evidence="2 3">
    <name type="scientific">Danionella cerebrum</name>
    <dbReference type="NCBI Taxonomy" id="2873325"/>
    <lineage>
        <taxon>Eukaryota</taxon>
        <taxon>Metazoa</taxon>
        <taxon>Chordata</taxon>
        <taxon>Craniata</taxon>
        <taxon>Vertebrata</taxon>
        <taxon>Euteleostomi</taxon>
        <taxon>Actinopterygii</taxon>
        <taxon>Neopterygii</taxon>
        <taxon>Teleostei</taxon>
        <taxon>Ostariophysi</taxon>
        <taxon>Cypriniformes</taxon>
        <taxon>Danionidae</taxon>
        <taxon>Danioninae</taxon>
        <taxon>Danionella</taxon>
    </lineage>
</organism>
<comment type="caution">
    <text evidence="2">The sequence shown here is derived from an EMBL/GenBank/DDBJ whole genome shotgun (WGS) entry which is preliminary data.</text>
</comment>
<feature type="region of interest" description="Disordered" evidence="1">
    <location>
        <begin position="143"/>
        <end position="236"/>
    </location>
</feature>
<feature type="compositionally biased region" description="Basic and acidic residues" evidence="1">
    <location>
        <begin position="667"/>
        <end position="676"/>
    </location>
</feature>
<keyword evidence="3" id="KW-1185">Reference proteome</keyword>
<sequence length="902" mass="99920">MIKRRARIQPADEAKLYIASASDKPGLMQRFINADKVAKSSVVVGTEEFPAARVESSTALIEEISRDQDGSIQVGTEEFPAARVESSTALIEEISRDQDGSIQDGVPNVPDPLYDSNESIVKESDDEVVPKLRRTKSILMERLPLSDALFDSSDDTTEDLSTSKSDRASERQRRYCYPSLVGTDNTSGESEEEYVPNPNEESTDSDGSSELSVKSKDEKKTAPHSQSARKSLTKTSFVSRSQGKRVLKTSFENRSQGFQLILSIAVSESVDMDSFLQEGMEDADLPKEQEKECDLTSPQEGKKAVIKRSWTEESAAVNKHLRKFIVMNQVPGKEDCERCIAAEPDALRTRDWKAVKYFIKNRITALGADEVRIVSAVGRRFVRLHVGGGDDGSEGFTGTTGRKSGLKRRTNRIGKMIKRRARIQPADEAKIYIASASDKPGLMQRFINADKVKEEECLLPSLSIQGLLYWNTEANLYQQKNASQGSTRRGRAHFCLNFSGKINSGEFPAARVESSTALIEEISRDQDGSIQVGTEEFPAARVESSTALIEEISRDQDGSIQIAVIQGISLVNYSESESDEDSVKNCSITPHSDDVLQTDSRKKTILDGVPNVPDPLYDSNESIVEESDDEVVPKLRRTKSILMERLPLSDALFDSSDDTTEDLSTSKSDRASERQRRYCYPSLVGTDNTSGESEEEYVPNPNEESTDSDGSSELSVKESVDMDSFLQEGMEDADLPKEQEKECDLTSPQEDTDIPETHGSEDEVDVRSLQECSSTANELTLKRSVKKRGKKAVIKRSWTPEESAAVNKHMRKFIVMNQVPGKEDCERCIAAEPDALRTRDWKAVKYFIKNRITAVRRKLESVSSIFSPPGSPSCLPDESPSDPSSIGIKIRTAGVLNASEKC</sequence>
<evidence type="ECO:0000313" key="3">
    <source>
        <dbReference type="Proteomes" id="UP000316079"/>
    </source>
</evidence>
<feature type="region of interest" description="Disordered" evidence="1">
    <location>
        <begin position="863"/>
        <end position="887"/>
    </location>
</feature>
<dbReference type="OrthoDB" id="5376140at2759"/>
<protein>
    <submittedName>
        <fullName evidence="2">Uncharacterized protein</fullName>
    </submittedName>
</protein>
<dbReference type="PANTHER" id="PTHR33480">
    <property type="entry name" value="SET DOMAIN-CONTAINING PROTEIN-RELATED"/>
    <property type="match status" value="1"/>
</dbReference>
<reference evidence="2 3" key="1">
    <citation type="journal article" date="2019" name="Sci. Data">
        <title>Hybrid genome assembly and annotation of Danionella translucida.</title>
        <authorList>
            <person name="Kadobianskyi M."/>
            <person name="Schulze L."/>
            <person name="Schuelke M."/>
            <person name="Judkewitz B."/>
        </authorList>
    </citation>
    <scope>NUCLEOTIDE SEQUENCE [LARGE SCALE GENOMIC DNA]</scope>
    <source>
        <strain evidence="2 3">Bolton</strain>
    </source>
</reference>
<dbReference type="AlphaFoldDB" id="A0A553MM76"/>
<evidence type="ECO:0000256" key="1">
    <source>
        <dbReference type="SAM" id="MobiDB-lite"/>
    </source>
</evidence>
<dbReference type="Proteomes" id="UP000316079">
    <property type="component" value="Unassembled WGS sequence"/>
</dbReference>
<gene>
    <name evidence="2" type="ORF">DNTS_021273</name>
</gene>
<evidence type="ECO:0000313" key="2">
    <source>
        <dbReference type="EMBL" id="TRY54287.1"/>
    </source>
</evidence>
<feature type="region of interest" description="Disordered" evidence="1">
    <location>
        <begin position="94"/>
        <end position="128"/>
    </location>
</feature>